<sequence>MGVALSIQGAIKTRCNEFQQECTGVGATKAKAAMVRRLIVSVSESMIVAIASRELTSSHPRSLL</sequence>
<name>A0A3L0W4Q5_ECOLX</name>
<dbReference type="AlphaFoldDB" id="A0A3L0W4Q5"/>
<proteinExistence type="predicted"/>
<protein>
    <submittedName>
        <fullName evidence="1">Uncharacterized protein</fullName>
    </submittedName>
</protein>
<evidence type="ECO:0000313" key="1">
    <source>
        <dbReference type="EMBL" id="MHO06976.1"/>
    </source>
</evidence>
<accession>A0A3L0W4Q5</accession>
<dbReference type="EMBL" id="RNRV01000063">
    <property type="protein sequence ID" value="MHO06976.1"/>
    <property type="molecule type" value="Genomic_DNA"/>
</dbReference>
<organism evidence="1">
    <name type="scientific">Escherichia coli</name>
    <dbReference type="NCBI Taxonomy" id="562"/>
    <lineage>
        <taxon>Bacteria</taxon>
        <taxon>Pseudomonadati</taxon>
        <taxon>Pseudomonadota</taxon>
        <taxon>Gammaproteobacteria</taxon>
        <taxon>Enterobacterales</taxon>
        <taxon>Enterobacteriaceae</taxon>
        <taxon>Escherichia</taxon>
    </lineage>
</organism>
<comment type="caution">
    <text evidence="1">The sequence shown here is derived from an EMBL/GenBank/DDBJ whole genome shotgun (WGS) entry which is preliminary data.</text>
</comment>
<reference evidence="1" key="1">
    <citation type="submission" date="2018-10" db="EMBL/GenBank/DDBJ databases">
        <authorList>
            <consortium name="NARMS: The National Antimicrobial Resistance Monitoring System"/>
        </authorList>
    </citation>
    <scope>NUCLEOTIDE SEQUENCE [LARGE SCALE GENOMIC DNA]</scope>
    <source>
        <strain evidence="1">CVM N17EC0388</strain>
    </source>
</reference>
<gene>
    <name evidence="1" type="ORF">D9F05_22010</name>
</gene>